<keyword evidence="4" id="KW-0997">Cell inner membrane</keyword>
<evidence type="ECO:0000256" key="3">
    <source>
        <dbReference type="ARBA" id="ARBA00022475"/>
    </source>
</evidence>
<evidence type="ECO:0000256" key="10">
    <source>
        <dbReference type="ARBA" id="ARBA00035686"/>
    </source>
</evidence>
<accession>A0A2P8Q823</accession>
<feature type="transmembrane region" description="Helical" evidence="12">
    <location>
        <begin position="157"/>
        <end position="175"/>
    </location>
</feature>
<dbReference type="RefSeq" id="WP_107017025.1">
    <property type="nucleotide sequence ID" value="NZ_KZ679042.1"/>
</dbReference>
<feature type="transmembrane region" description="Helical" evidence="12">
    <location>
        <begin position="78"/>
        <end position="98"/>
    </location>
</feature>
<feature type="region of interest" description="Disordered" evidence="11">
    <location>
        <begin position="1"/>
        <end position="25"/>
    </location>
</feature>
<feature type="transmembrane region" description="Helical" evidence="12">
    <location>
        <begin position="270"/>
        <end position="288"/>
    </location>
</feature>
<organism evidence="13 14">
    <name type="scientific">Streptomyces dioscori</name>
    <dbReference type="NCBI Taxonomy" id="2109333"/>
    <lineage>
        <taxon>Bacteria</taxon>
        <taxon>Bacillati</taxon>
        <taxon>Actinomycetota</taxon>
        <taxon>Actinomycetes</taxon>
        <taxon>Kitasatosporales</taxon>
        <taxon>Streptomycetaceae</taxon>
        <taxon>Streptomyces</taxon>
        <taxon>Streptomyces aurantiacus group</taxon>
    </lineage>
</organism>
<feature type="transmembrane region" description="Helical" evidence="12">
    <location>
        <begin position="195"/>
        <end position="215"/>
    </location>
</feature>
<feature type="transmembrane region" description="Helical" evidence="12">
    <location>
        <begin position="127"/>
        <end position="150"/>
    </location>
</feature>
<protein>
    <recommendedName>
        <fullName evidence="10">Xylose transport system permease protein XylH</fullName>
    </recommendedName>
</protein>
<dbReference type="AlphaFoldDB" id="A0A2P8Q823"/>
<evidence type="ECO:0000256" key="1">
    <source>
        <dbReference type="ARBA" id="ARBA00004651"/>
    </source>
</evidence>
<dbReference type="PANTHER" id="PTHR32196">
    <property type="entry name" value="ABC TRANSPORTER PERMEASE PROTEIN YPHD-RELATED-RELATED"/>
    <property type="match status" value="1"/>
</dbReference>
<keyword evidence="14" id="KW-1185">Reference proteome</keyword>
<feature type="transmembrane region" description="Helical" evidence="12">
    <location>
        <begin position="377"/>
        <end position="396"/>
    </location>
</feature>
<keyword evidence="5" id="KW-0762">Sugar transport</keyword>
<evidence type="ECO:0000256" key="12">
    <source>
        <dbReference type="SAM" id="Phobius"/>
    </source>
</evidence>
<evidence type="ECO:0000256" key="9">
    <source>
        <dbReference type="ARBA" id="ARBA00035611"/>
    </source>
</evidence>
<dbReference type="CDD" id="cd06579">
    <property type="entry name" value="TM_PBP1_transp_AraH_like"/>
    <property type="match status" value="1"/>
</dbReference>
<dbReference type="Pfam" id="PF02653">
    <property type="entry name" value="BPD_transp_2"/>
    <property type="match status" value="1"/>
</dbReference>
<sequence length="426" mass="43332">MTAAVVPEKPELPHGPGTPKKNGAATAASLRSVARNYVDRVRGGELGALPAVLGLIVLCVFFASLRPVFLSELNFANLLTQGAGSIAIAMGLVFVLLLGEIDLSAGYASGVCAAVLAILLTDHGWPWYGAAGAAILTGTVIGLLLGLLVAKVGIPSFVVTLAAFLGFQGIVLMLLKEGTNISIRDDTILAVANNNLSPALGWVLLAVGVGGYAAIQFRQSRNRRRRGLAPAPLALLAVRIGGLAVLGAIAVHLLNQERSRNVIVDSLKGVPIVVPVIAVLLVAGTFLLQRTSFGLHIYAVGGNAEAARRAGINVAAIRISAFVICSSLAAVGGIIAASRGNSVDPNTGGSNVLLLAVGAAVIGGTSLFGGRGRVLDAVLGGMVVAVIQNGMGLMGYSSGVKYAVTGSVLLVAAGVDALSRRRAVRR</sequence>
<evidence type="ECO:0000256" key="2">
    <source>
        <dbReference type="ARBA" id="ARBA00022448"/>
    </source>
</evidence>
<proteinExistence type="predicted"/>
<evidence type="ECO:0000313" key="14">
    <source>
        <dbReference type="Proteomes" id="UP000240429"/>
    </source>
</evidence>
<evidence type="ECO:0000313" key="13">
    <source>
        <dbReference type="EMBL" id="PSM42389.1"/>
    </source>
</evidence>
<feature type="transmembrane region" description="Helical" evidence="12">
    <location>
        <begin position="315"/>
        <end position="337"/>
    </location>
</feature>
<feature type="transmembrane region" description="Helical" evidence="12">
    <location>
        <begin position="46"/>
        <end position="66"/>
    </location>
</feature>
<feature type="transmembrane region" description="Helical" evidence="12">
    <location>
        <begin position="227"/>
        <end position="250"/>
    </location>
</feature>
<dbReference type="GO" id="GO:0005886">
    <property type="term" value="C:plasma membrane"/>
    <property type="evidence" value="ECO:0007669"/>
    <property type="project" value="UniProtKB-SubCell"/>
</dbReference>
<evidence type="ECO:0000256" key="5">
    <source>
        <dbReference type="ARBA" id="ARBA00022597"/>
    </source>
</evidence>
<comment type="subcellular location">
    <subcellularLocation>
        <location evidence="1">Cell membrane</location>
        <topology evidence="1">Multi-pass membrane protein</topology>
    </subcellularLocation>
</comment>
<keyword evidence="7 12" id="KW-1133">Transmembrane helix</keyword>
<keyword evidence="3" id="KW-1003">Cell membrane</keyword>
<comment type="caution">
    <text evidence="13">The sequence shown here is derived from an EMBL/GenBank/DDBJ whole genome shotgun (WGS) entry which is preliminary data.</text>
</comment>
<evidence type="ECO:0000256" key="7">
    <source>
        <dbReference type="ARBA" id="ARBA00022989"/>
    </source>
</evidence>
<evidence type="ECO:0000256" key="8">
    <source>
        <dbReference type="ARBA" id="ARBA00023136"/>
    </source>
</evidence>
<dbReference type="PANTHER" id="PTHR32196:SF32">
    <property type="entry name" value="XYLOSE TRANSPORT SYSTEM PERMEASE PROTEIN XYLH"/>
    <property type="match status" value="1"/>
</dbReference>
<comment type="function">
    <text evidence="9">Part of the binding-protein-dependent transport system for D-xylose. Probably responsible for the translocation of the substrate across the membrane.</text>
</comment>
<dbReference type="EMBL" id="PYBJ01000008">
    <property type="protein sequence ID" value="PSM42389.1"/>
    <property type="molecule type" value="Genomic_DNA"/>
</dbReference>
<name>A0A2P8Q823_9ACTN</name>
<keyword evidence="8 12" id="KW-0472">Membrane</keyword>
<reference evidence="13 14" key="1">
    <citation type="submission" date="2018-03" db="EMBL/GenBank/DDBJ databases">
        <title>Streptomyces dioscori sp. nov., a novel endophytic actinobacterium isolated from bulbil of Dioscorea bulbifera L.</title>
        <authorList>
            <person name="Zhikuan W."/>
        </authorList>
    </citation>
    <scope>NUCLEOTIDE SEQUENCE [LARGE SCALE GENOMIC DNA]</scope>
    <source>
        <strain evidence="13 14">A217</strain>
    </source>
</reference>
<feature type="transmembrane region" description="Helical" evidence="12">
    <location>
        <begin position="349"/>
        <end position="370"/>
    </location>
</feature>
<dbReference type="OrthoDB" id="3468954at2"/>
<keyword evidence="2" id="KW-0813">Transport</keyword>
<feature type="transmembrane region" description="Helical" evidence="12">
    <location>
        <begin position="105"/>
        <end position="121"/>
    </location>
</feature>
<gene>
    <name evidence="13" type="ORF">C6Y14_14250</name>
</gene>
<keyword evidence="6 12" id="KW-0812">Transmembrane</keyword>
<feature type="transmembrane region" description="Helical" evidence="12">
    <location>
        <begin position="402"/>
        <end position="419"/>
    </location>
</feature>
<dbReference type="GO" id="GO:0022857">
    <property type="term" value="F:transmembrane transporter activity"/>
    <property type="evidence" value="ECO:0007669"/>
    <property type="project" value="InterPro"/>
</dbReference>
<evidence type="ECO:0000256" key="6">
    <source>
        <dbReference type="ARBA" id="ARBA00022692"/>
    </source>
</evidence>
<evidence type="ECO:0000256" key="11">
    <source>
        <dbReference type="SAM" id="MobiDB-lite"/>
    </source>
</evidence>
<dbReference type="Proteomes" id="UP000240429">
    <property type="component" value="Unassembled WGS sequence"/>
</dbReference>
<dbReference type="InterPro" id="IPR001851">
    <property type="entry name" value="ABC_transp_permease"/>
</dbReference>
<evidence type="ECO:0000256" key="4">
    <source>
        <dbReference type="ARBA" id="ARBA00022519"/>
    </source>
</evidence>